<dbReference type="GO" id="GO:0016853">
    <property type="term" value="F:isomerase activity"/>
    <property type="evidence" value="ECO:0007669"/>
    <property type="project" value="UniProtKB-KW"/>
</dbReference>
<dbReference type="Gene3D" id="3.10.310.10">
    <property type="entry name" value="Diaminopimelate Epimerase, Chain A, domain 1"/>
    <property type="match status" value="2"/>
</dbReference>
<evidence type="ECO:0000313" key="3">
    <source>
        <dbReference type="EMBL" id="KAF1977892.1"/>
    </source>
</evidence>
<protein>
    <submittedName>
        <fullName evidence="3">DUF453-domain-containing protein</fullName>
    </submittedName>
</protein>
<keyword evidence="4" id="KW-1185">Reference proteome</keyword>
<keyword evidence="2" id="KW-0413">Isomerase</keyword>
<gene>
    <name evidence="3" type="ORF">BU23DRAFT_451807</name>
</gene>
<proteinExistence type="inferred from homology"/>
<reference evidence="3" key="1">
    <citation type="journal article" date="2020" name="Stud. Mycol.">
        <title>101 Dothideomycetes genomes: a test case for predicting lifestyles and emergence of pathogens.</title>
        <authorList>
            <person name="Haridas S."/>
            <person name="Albert R."/>
            <person name="Binder M."/>
            <person name="Bloem J."/>
            <person name="Labutti K."/>
            <person name="Salamov A."/>
            <person name="Andreopoulos B."/>
            <person name="Baker S."/>
            <person name="Barry K."/>
            <person name="Bills G."/>
            <person name="Bluhm B."/>
            <person name="Cannon C."/>
            <person name="Castanera R."/>
            <person name="Culley D."/>
            <person name="Daum C."/>
            <person name="Ezra D."/>
            <person name="Gonzalez J."/>
            <person name="Henrissat B."/>
            <person name="Kuo A."/>
            <person name="Liang C."/>
            <person name="Lipzen A."/>
            <person name="Lutzoni F."/>
            <person name="Magnuson J."/>
            <person name="Mondo S."/>
            <person name="Nolan M."/>
            <person name="Ohm R."/>
            <person name="Pangilinan J."/>
            <person name="Park H.-J."/>
            <person name="Ramirez L."/>
            <person name="Alfaro M."/>
            <person name="Sun H."/>
            <person name="Tritt A."/>
            <person name="Yoshinaga Y."/>
            <person name="Zwiers L.-H."/>
            <person name="Turgeon B."/>
            <person name="Goodwin S."/>
            <person name="Spatafora J."/>
            <person name="Crous P."/>
            <person name="Grigoriev I."/>
        </authorList>
    </citation>
    <scope>NUCLEOTIDE SEQUENCE</scope>
    <source>
        <strain evidence="3">CBS 107.79</strain>
    </source>
</reference>
<dbReference type="PANTHER" id="PTHR43709:SF2">
    <property type="entry name" value="DUF453 DOMAIN PROTEIN (AFU_ORTHOLOGUE AFUA_6G00360)"/>
    <property type="match status" value="1"/>
</dbReference>
<name>A0A6A5VQE0_9PLEO</name>
<comment type="similarity">
    <text evidence="1">Belongs to the PrpF family.</text>
</comment>
<evidence type="ECO:0000256" key="1">
    <source>
        <dbReference type="ARBA" id="ARBA00007673"/>
    </source>
</evidence>
<dbReference type="SUPFAM" id="SSF54506">
    <property type="entry name" value="Diaminopimelate epimerase-like"/>
    <property type="match status" value="2"/>
</dbReference>
<accession>A0A6A5VQE0</accession>
<feature type="non-terminal residue" evidence="3">
    <location>
        <position position="467"/>
    </location>
</feature>
<evidence type="ECO:0000313" key="4">
    <source>
        <dbReference type="Proteomes" id="UP000800036"/>
    </source>
</evidence>
<dbReference type="InterPro" id="IPR007400">
    <property type="entry name" value="PrpF-like"/>
</dbReference>
<dbReference type="Pfam" id="PF04303">
    <property type="entry name" value="PrpF"/>
    <property type="match status" value="1"/>
</dbReference>
<organism evidence="3 4">
    <name type="scientific">Bimuria novae-zelandiae CBS 107.79</name>
    <dbReference type="NCBI Taxonomy" id="1447943"/>
    <lineage>
        <taxon>Eukaryota</taxon>
        <taxon>Fungi</taxon>
        <taxon>Dikarya</taxon>
        <taxon>Ascomycota</taxon>
        <taxon>Pezizomycotina</taxon>
        <taxon>Dothideomycetes</taxon>
        <taxon>Pleosporomycetidae</taxon>
        <taxon>Pleosporales</taxon>
        <taxon>Massarineae</taxon>
        <taxon>Didymosphaeriaceae</taxon>
        <taxon>Bimuria</taxon>
    </lineage>
</organism>
<dbReference type="EMBL" id="ML976662">
    <property type="protein sequence ID" value="KAF1977892.1"/>
    <property type="molecule type" value="Genomic_DNA"/>
</dbReference>
<sequence length="467" mass="50515">MRPTLPCQLRLRKTVWRIPPSKPSPRPTAPQEQTPLRAAFYRGGTSRAVILQPQDLPANHAKWRAIFRQVLGSVGLGEPYGRQLHRLAKGTASLGKICLVEPFHKTDEKDTAVPHVDYTFVSLDPKAGHVDVASNSGNMLSAIGPYAYNARLLPPDIYAIKDGDITVVIRNTNTMKLIESTFAVSGGQAAVTGKHSVDGVNGKGSSITLAFQDPLRTATRSHFPTGKLIDIIEGYKVTCMDGTVPVVFIRADAIGIPGTILPHELNEQRDKLIMLEKIRKTAAVAMGITDDEATVPRTIPKIAVVSQSAQHTTVSGATLKDSQVDIVVRFISDSEPHHAIPLTGALTTALAARMSGTVVDQVLAPEEVVEGVLTIAHPSGRLHVKLDYDRSKKPPRWVGSVSTTAQRLFAGKAYWTSSASEADTDVPSPADSARHSLGLAFVNELRFRESPEALVERLYRDQNASSS</sequence>
<dbReference type="OrthoDB" id="10267539at2759"/>
<evidence type="ECO:0000256" key="2">
    <source>
        <dbReference type="ARBA" id="ARBA00023235"/>
    </source>
</evidence>
<dbReference type="AlphaFoldDB" id="A0A6A5VQE0"/>
<dbReference type="Proteomes" id="UP000800036">
    <property type="component" value="Unassembled WGS sequence"/>
</dbReference>
<dbReference type="PANTHER" id="PTHR43709">
    <property type="entry name" value="ACONITATE ISOMERASE-RELATED"/>
    <property type="match status" value="1"/>
</dbReference>